<dbReference type="InParanoid" id="A0A165JUQ2"/>
<dbReference type="EMBL" id="KV407454">
    <property type="protein sequence ID" value="KZF26655.1"/>
    <property type="molecule type" value="Genomic_DNA"/>
</dbReference>
<dbReference type="Pfam" id="PF01161">
    <property type="entry name" value="PBP"/>
    <property type="match status" value="1"/>
</dbReference>
<proteinExistence type="inferred from homology"/>
<dbReference type="OrthoDB" id="2153661at2759"/>
<evidence type="ECO:0000256" key="2">
    <source>
        <dbReference type="ARBA" id="ARBA00023128"/>
    </source>
</evidence>
<organism evidence="7 8">
    <name type="scientific">Xylona heveae (strain CBS 132557 / TC161)</name>
    <dbReference type="NCBI Taxonomy" id="1328760"/>
    <lineage>
        <taxon>Eukaryota</taxon>
        <taxon>Fungi</taxon>
        <taxon>Dikarya</taxon>
        <taxon>Ascomycota</taxon>
        <taxon>Pezizomycotina</taxon>
        <taxon>Xylonomycetes</taxon>
        <taxon>Xylonales</taxon>
        <taxon>Xylonaceae</taxon>
        <taxon>Xylona</taxon>
    </lineage>
</organism>
<dbReference type="RefSeq" id="XP_018192210.1">
    <property type="nucleotide sequence ID" value="XM_018330130.1"/>
</dbReference>
<dbReference type="STRING" id="1328760.A0A165JUQ2"/>
<dbReference type="Proteomes" id="UP000076632">
    <property type="component" value="Unassembled WGS sequence"/>
</dbReference>
<evidence type="ECO:0000313" key="8">
    <source>
        <dbReference type="Proteomes" id="UP000076632"/>
    </source>
</evidence>
<evidence type="ECO:0000256" key="5">
    <source>
        <dbReference type="ARBA" id="ARBA00039444"/>
    </source>
</evidence>
<dbReference type="InterPro" id="IPR036610">
    <property type="entry name" value="PEBP-like_sf"/>
</dbReference>
<evidence type="ECO:0000256" key="6">
    <source>
        <dbReference type="SAM" id="Coils"/>
    </source>
</evidence>
<evidence type="ECO:0000256" key="4">
    <source>
        <dbReference type="ARBA" id="ARBA00038016"/>
    </source>
</evidence>
<name>A0A165JUQ2_XYLHT</name>
<evidence type="ECO:0000313" key="7">
    <source>
        <dbReference type="EMBL" id="KZF26655.1"/>
    </source>
</evidence>
<keyword evidence="8" id="KW-1185">Reference proteome</keyword>
<feature type="coiled-coil region" evidence="6">
    <location>
        <begin position="109"/>
        <end position="136"/>
    </location>
</feature>
<evidence type="ECO:0000256" key="1">
    <source>
        <dbReference type="ARBA" id="ARBA00004173"/>
    </source>
</evidence>
<dbReference type="FunFam" id="3.90.280.10:FF:000004">
    <property type="entry name" value="Mitochondrial large ribosomal subunit YmL35"/>
    <property type="match status" value="1"/>
</dbReference>
<reference evidence="7 8" key="1">
    <citation type="journal article" date="2016" name="Fungal Biol.">
        <title>The genome of Xylona heveae provides a window into fungal endophytism.</title>
        <authorList>
            <person name="Gazis R."/>
            <person name="Kuo A."/>
            <person name="Riley R."/>
            <person name="LaButti K."/>
            <person name="Lipzen A."/>
            <person name="Lin J."/>
            <person name="Amirebrahimi M."/>
            <person name="Hesse C.N."/>
            <person name="Spatafora J.W."/>
            <person name="Henrissat B."/>
            <person name="Hainaut M."/>
            <person name="Grigoriev I.V."/>
            <person name="Hibbett D.S."/>
        </authorList>
    </citation>
    <scope>NUCLEOTIDE SEQUENCE [LARGE SCALE GENOMIC DNA]</scope>
    <source>
        <strain evidence="7 8">TC161</strain>
    </source>
</reference>
<dbReference type="PANTHER" id="PTHR11362">
    <property type="entry name" value="PHOSPHATIDYLETHANOLAMINE-BINDING PROTEIN"/>
    <property type="match status" value="1"/>
</dbReference>
<dbReference type="InterPro" id="IPR035810">
    <property type="entry name" value="PEBP_euk"/>
</dbReference>
<dbReference type="GO" id="GO:0005739">
    <property type="term" value="C:mitochondrion"/>
    <property type="evidence" value="ECO:0007669"/>
    <property type="project" value="UniProtKB-SubCell"/>
</dbReference>
<dbReference type="PANTHER" id="PTHR11362:SF82">
    <property type="entry name" value="PHOSPHATIDYLETHANOLAMINE-BINDING PROTEIN 4"/>
    <property type="match status" value="1"/>
</dbReference>
<dbReference type="FunFam" id="1.20.58.1180:FF:000001">
    <property type="entry name" value="Mitochondrial large ribosomal subunit YmL35"/>
    <property type="match status" value="1"/>
</dbReference>
<dbReference type="FunCoup" id="A0A165JUQ2">
    <property type="interactions" value="202"/>
</dbReference>
<keyword evidence="2" id="KW-0496">Mitochondrion</keyword>
<dbReference type="AlphaFoldDB" id="A0A165JUQ2"/>
<sequence length="417" mass="47073">MSGCKRASKPLASLWRQGAKGSCPNSTLGVSFRSFTAGPARFDEANVQSSKADNSAFPDPATAVTPSEEEKLIKAGILPVGSRRRRLALQTTANIPFEQLPYQCFQEARKVLQADREEKLKQIESERARIAKLQSQDPAVSGGEVEKARRLRSMQNYLEKLKILADINDPLIKKRFEDGQGDMNRPIYRYLADKKWREYQRPLIVQRITQMNVVPDILPHLDPVADVRLAFRRHNIQPGQFVDSRVSESPARLKVQVFDKGERFVTVAVVDPDVPNLEKDSFDYRCHFLAANIPISPTSTSIPLSRLSQDSTILPWLPPFAQKGSPYHRLSVFVLEQPNGQKIETAQKAVERDGFNLRSFADKNSLKPIGAHLFRTQWDEGTAAVMARAGLEGADIELRRKRVEPLPYKKKDGARYR</sequence>
<protein>
    <recommendedName>
        <fullName evidence="5">Large ribosomal subunit protein mL38</fullName>
    </recommendedName>
</protein>
<dbReference type="OMA" id="FRTQWDE"/>
<keyword evidence="6" id="KW-0175">Coiled coil</keyword>
<dbReference type="GeneID" id="28895267"/>
<dbReference type="Gene3D" id="3.90.280.10">
    <property type="entry name" value="PEBP-like"/>
    <property type="match status" value="1"/>
</dbReference>
<comment type="subcellular location">
    <subcellularLocation>
        <location evidence="1">Mitochondrion</location>
    </subcellularLocation>
</comment>
<evidence type="ECO:0000256" key="3">
    <source>
        <dbReference type="ARBA" id="ARBA00037226"/>
    </source>
</evidence>
<dbReference type="SUPFAM" id="SSF49777">
    <property type="entry name" value="PEBP-like"/>
    <property type="match status" value="1"/>
</dbReference>
<dbReference type="Gene3D" id="1.20.58.1180">
    <property type="match status" value="1"/>
</dbReference>
<dbReference type="CDD" id="cd00866">
    <property type="entry name" value="PEBP_euk"/>
    <property type="match status" value="1"/>
</dbReference>
<gene>
    <name evidence="7" type="ORF">L228DRAFT_216853</name>
</gene>
<comment type="function">
    <text evidence="3">Component of the mitochondrial ribosome (mitoribosome), a dedicated translation machinery responsible for the synthesis of mitochondrial genome-encoded proteins, including at least some of the essential transmembrane subunits of the mitochondrial respiratory chain. The mitoribosomes are attached to the mitochondrial inner membrane and translation products are cotranslationally integrated into the membrane.</text>
</comment>
<dbReference type="InterPro" id="IPR008914">
    <property type="entry name" value="PEBP"/>
</dbReference>
<comment type="similarity">
    <text evidence="4">Belongs to the phosphatidylethanolamine-binding protein family. Mitochondrion-specific ribosomal protein mL38 subfamily.</text>
</comment>
<accession>A0A165JUQ2</accession>